<dbReference type="SUPFAM" id="SSF53474">
    <property type="entry name" value="alpha/beta-Hydrolases"/>
    <property type="match status" value="1"/>
</dbReference>
<proteinExistence type="predicted"/>
<dbReference type="InterPro" id="IPR029058">
    <property type="entry name" value="AB_hydrolase_fold"/>
</dbReference>
<evidence type="ECO:0008006" key="5">
    <source>
        <dbReference type="Google" id="ProtNLM"/>
    </source>
</evidence>
<dbReference type="OrthoDB" id="1094867at2"/>
<dbReference type="PANTHER" id="PTHR35560">
    <property type="entry name" value="BLL0132 PROTEIN"/>
    <property type="match status" value="1"/>
</dbReference>
<name>A0A1X1PIR0_9BURK</name>
<dbReference type="EMBL" id="CADIKG010000004">
    <property type="protein sequence ID" value="CAB3755033.1"/>
    <property type="molecule type" value="Genomic_DNA"/>
</dbReference>
<dbReference type="PANTHER" id="PTHR35560:SF3">
    <property type="entry name" value="PEPTIDASE S9 PROLYL OLIGOPEPTIDASE CATALYTIC DOMAIN-CONTAINING PROTEIN"/>
    <property type="match status" value="1"/>
</dbReference>
<dbReference type="RefSeq" id="WP_085039418.1">
    <property type="nucleotide sequence ID" value="NZ_CADIKG010000004.1"/>
</dbReference>
<organism evidence="2 3">
    <name type="scientific">Burkholderia puraquae</name>
    <dbReference type="NCBI Taxonomy" id="1904757"/>
    <lineage>
        <taxon>Bacteria</taxon>
        <taxon>Pseudomonadati</taxon>
        <taxon>Pseudomonadota</taxon>
        <taxon>Betaproteobacteria</taxon>
        <taxon>Burkholderiales</taxon>
        <taxon>Burkholderiaceae</taxon>
        <taxon>Burkholderia</taxon>
        <taxon>Burkholderia cepacia complex</taxon>
    </lineage>
</organism>
<evidence type="ECO:0000313" key="3">
    <source>
        <dbReference type="Proteomes" id="UP000193146"/>
    </source>
</evidence>
<dbReference type="Proteomes" id="UP000494135">
    <property type="component" value="Unassembled WGS sequence"/>
</dbReference>
<sequence length="335" mass="36277">MTKTATMPERQLVDTPVPVVLPGRLAVSSLSGTAEIPIAVSRDWTVKQNDVTRAVIIIHGWPRRDLVSGEHAAEVAGAASKDALIVTPQFLTENDIAAHRLPADILGWGINDWPKGKPSDDRATVSSFQVVDEIFKHLADRAIFPNLRMIVLAGHSAGGQFVQRYAAVGRGEALIAGTPIHVRYVVANPSTYLYFTDDRPNASGALVPFDAGSCPTFNRWNYGMQTEVPPYVSSQRPAAQWEADYLKRDVVYLLGTEDDAADADGLDRSCGAEAQGPTRYARGLAFDAYIHHLDPNTPHHLLTVSGVAHSSSRMFASACGLAALFDSQSCEQNSR</sequence>
<evidence type="ECO:0000313" key="2">
    <source>
        <dbReference type="EMBL" id="ORT86337.1"/>
    </source>
</evidence>
<protein>
    <recommendedName>
        <fullName evidence="5">Alpha/beta hydrolase</fullName>
    </recommendedName>
</protein>
<evidence type="ECO:0000313" key="4">
    <source>
        <dbReference type="Proteomes" id="UP000494135"/>
    </source>
</evidence>
<keyword evidence="3" id="KW-1185">Reference proteome</keyword>
<dbReference type="AlphaFoldDB" id="A0A1X1PIR0"/>
<evidence type="ECO:0000313" key="1">
    <source>
        <dbReference type="EMBL" id="CAB3755033.1"/>
    </source>
</evidence>
<dbReference type="EMBL" id="NBYX01000005">
    <property type="protein sequence ID" value="ORT86337.1"/>
    <property type="molecule type" value="Genomic_DNA"/>
</dbReference>
<reference evidence="1 4" key="2">
    <citation type="submission" date="2020-04" db="EMBL/GenBank/DDBJ databases">
        <authorList>
            <person name="De Canck E."/>
        </authorList>
    </citation>
    <scope>NUCLEOTIDE SEQUENCE [LARGE SCALE GENOMIC DNA]</scope>
    <source>
        <strain evidence="1 4">LMG 29660</strain>
    </source>
</reference>
<dbReference type="Gene3D" id="3.40.50.1820">
    <property type="entry name" value="alpha/beta hydrolase"/>
    <property type="match status" value="1"/>
</dbReference>
<dbReference type="Proteomes" id="UP000193146">
    <property type="component" value="Unassembled WGS sequence"/>
</dbReference>
<reference evidence="2 3" key="1">
    <citation type="submission" date="2017-04" db="EMBL/GenBank/DDBJ databases">
        <title>Burkholderia puraquae sp. nov., a novel Burkholderia cepacia complex species from hospital setting samples.</title>
        <authorList>
            <person name="Martina P."/>
            <person name="Leguizamon M."/>
            <person name="Prieto C."/>
            <person name="Sousa S."/>
            <person name="Montanaro P."/>
            <person name="Draghi W."/>
            <person name="Staembler M."/>
            <person name="Bettiol M."/>
            <person name="Figoli C."/>
            <person name="Palau J."/>
            <person name="Alvarez F."/>
            <person name="Benetti S."/>
            <person name="Anchat E."/>
            <person name="Vescina C."/>
            <person name="Ferreras J."/>
            <person name="Lasch P."/>
            <person name="Lagares A."/>
            <person name="Zorreguieta A."/>
            <person name="Yantorno O."/>
            <person name="Bosch A."/>
        </authorList>
    </citation>
    <scope>NUCLEOTIDE SEQUENCE [LARGE SCALE GENOMIC DNA]</scope>
    <source>
        <strain evidence="2 3">CAMPA 1040</strain>
    </source>
</reference>
<gene>
    <name evidence="2" type="ORF">B7G54_12815</name>
    <name evidence="1" type="ORF">LMG29660_02494</name>
</gene>
<accession>A0A1X1PIR0</accession>